<dbReference type="HOGENOM" id="CLU_060372_3_0_0"/>
<dbReference type="GO" id="GO:0016787">
    <property type="term" value="F:hydrolase activity"/>
    <property type="evidence" value="ECO:0007669"/>
    <property type="project" value="InterPro"/>
</dbReference>
<reference evidence="3" key="1">
    <citation type="submission" date="2014-02" db="EMBL/GenBank/DDBJ databases">
        <title>Complete genome sequence and comparative genomic analysis of the nitrogen-fixing bacterium Leptospirillum ferriphilum YSK.</title>
        <authorList>
            <person name="Guo X."/>
            <person name="Yin H."/>
            <person name="Liang Y."/>
            <person name="Hu Q."/>
            <person name="Ma L."/>
            <person name="Xiao Y."/>
            <person name="Zhang X."/>
            <person name="Qiu G."/>
            <person name="Liu X."/>
        </authorList>
    </citation>
    <scope>NUCLEOTIDE SEQUENCE [LARGE SCALE GENOMIC DNA]</scope>
    <source>
        <strain evidence="3">YSK</strain>
    </source>
</reference>
<dbReference type="Proteomes" id="UP000027059">
    <property type="component" value="Chromosome"/>
</dbReference>
<reference evidence="2 3" key="2">
    <citation type="journal article" date="2015" name="Biomed. Res. Int.">
        <title>Effects of Arsenite Resistance on the Growth and Functional Gene Expression of Leptospirillum ferriphilum and Acidithiobacillus thiooxidans in Pure Culture and Coculture.</title>
        <authorList>
            <person name="Jiang H."/>
            <person name="Liang Y."/>
            <person name="Yin H."/>
            <person name="Xiao Y."/>
            <person name="Guo X."/>
            <person name="Xu Y."/>
            <person name="Hu Q."/>
            <person name="Liu H."/>
            <person name="Liu X."/>
        </authorList>
    </citation>
    <scope>NUCLEOTIDE SEQUENCE [LARGE SCALE GENOMIC DNA]</scope>
    <source>
        <strain evidence="2 3">YSK</strain>
    </source>
</reference>
<accession>A0A059XZ37</accession>
<dbReference type="InterPro" id="IPR004843">
    <property type="entry name" value="Calcineurin-like_PHP"/>
</dbReference>
<sequence>MRIQFASDLHVEFDSKPLRRNHLKGDVLVLAGDIAGSPRQLVRYLQFLHSPVPVFLVLGNHEFYGHPWERGTDLYRMALEREMPNVRLLERESVVHNGVRFLGSTLWTDFFGGVQGPVSEEKMLDFQKIWKLDGEPLRWKNVMEEFEISRAWLQAELEKPFSGKTVVLTHHPPSLLSNDPSFLDSPVSGAFCNRLDDLVEKTCPDIWIHGHTHNTADYRIGNTRILCNPYGYRGIEINPDWNEESMVEVGE</sequence>
<protein>
    <submittedName>
        <fullName evidence="2">Metallophosphoesterase</fullName>
    </submittedName>
</protein>
<proteinExistence type="predicted"/>
<dbReference type="InterPro" id="IPR029052">
    <property type="entry name" value="Metallo-depent_PP-like"/>
</dbReference>
<dbReference type="Gene3D" id="3.60.21.10">
    <property type="match status" value="1"/>
</dbReference>
<dbReference type="AlphaFoldDB" id="A0A059XZ37"/>
<dbReference type="PANTHER" id="PTHR37844">
    <property type="entry name" value="SER/THR PROTEIN PHOSPHATASE SUPERFAMILY (AFU_ORTHOLOGUE AFUA_1G14840)"/>
    <property type="match status" value="1"/>
</dbReference>
<dbReference type="Pfam" id="PF00149">
    <property type="entry name" value="Metallophos"/>
    <property type="match status" value="1"/>
</dbReference>
<dbReference type="RefSeq" id="WP_014961075.1">
    <property type="nucleotide sequence ID" value="NZ_CP007243.1"/>
</dbReference>
<dbReference type="KEGG" id="lfp:Y981_06555"/>
<organism evidence="2 3">
    <name type="scientific">Leptospirillum ferriphilum YSK</name>
    <dbReference type="NCBI Taxonomy" id="1441628"/>
    <lineage>
        <taxon>Bacteria</taxon>
        <taxon>Pseudomonadati</taxon>
        <taxon>Nitrospirota</taxon>
        <taxon>Nitrospiria</taxon>
        <taxon>Nitrospirales</taxon>
        <taxon>Nitrospiraceae</taxon>
        <taxon>Leptospirillum</taxon>
    </lineage>
</organism>
<name>A0A059XZ37_9BACT</name>
<dbReference type="EMBL" id="CP007243">
    <property type="protein sequence ID" value="AIA30551.1"/>
    <property type="molecule type" value="Genomic_DNA"/>
</dbReference>
<dbReference type="OrthoDB" id="356681at2"/>
<evidence type="ECO:0000259" key="1">
    <source>
        <dbReference type="Pfam" id="PF00149"/>
    </source>
</evidence>
<dbReference type="PANTHER" id="PTHR37844:SF2">
    <property type="entry name" value="SER_THR PROTEIN PHOSPHATASE SUPERFAMILY (AFU_ORTHOLOGUE AFUA_1G14840)"/>
    <property type="match status" value="1"/>
</dbReference>
<evidence type="ECO:0000313" key="2">
    <source>
        <dbReference type="EMBL" id="AIA30551.1"/>
    </source>
</evidence>
<dbReference type="SUPFAM" id="SSF56300">
    <property type="entry name" value="Metallo-dependent phosphatases"/>
    <property type="match status" value="1"/>
</dbReference>
<gene>
    <name evidence="2" type="ORF">Y981_06555</name>
</gene>
<feature type="domain" description="Calcineurin-like phosphoesterase" evidence="1">
    <location>
        <begin position="1"/>
        <end position="214"/>
    </location>
</feature>
<evidence type="ECO:0000313" key="3">
    <source>
        <dbReference type="Proteomes" id="UP000027059"/>
    </source>
</evidence>
<keyword evidence="3" id="KW-1185">Reference proteome</keyword>